<dbReference type="InterPro" id="IPR046362">
    <property type="entry name" value="Zw10/DSL1_C_sf"/>
</dbReference>
<sequence>MAAVSLSLKVTAPALFEKRDRILADGPVILAGAMRHYLDELDQAMASNIDVVQVIESVSNRINKEGMGLASDIDSILDDVNDLNARTNANFEDMRNIAQQLARIDQALGAVNVACTIRELISGGLSDVGNAAAFSKRLALARNSLQKLKECADATDGVFVALCDAVDARGRSLVDWLVGTKFVGEFARFSRCTLTVTKSKSSLAVAVSDCVNVLDPIEVDMISRRIAEHVRHELIEPLLNRTFCDLQLIENDRMLTVKLRRPKTPLPTTVILENMRLVVDLLYNVVFHNSKMLMALLGRTLWPSLESEVTDRVLCSGLPTDVAALLECREALRQSIRSFKETLRQCHFASSFTGLDGFLDNIDVRFAHTLATRSLAHARKAVIDDSFSLASPGTEHAASFVDDDVTGLVSAEYASRHPEFQFSTSATECAFVFHSLLIQWRRAPPQIADRLFQAARYVMVLFAEVRPLYHQRAFETIPSLSMLFYADCMFLAYHAARSAVIYGPGSGLSSLINLMASAGRNAFDRQYKALSNACAEVRDRLDRLAHLDSKAEYDKTVLGVSAQVRDWRQLETTMSPILSKTVVRCILQSLCGELMEPMTEWILDRKDIPLEFANRTYAVFAIVADFAETIADSGGEPDPFQRIRMRFATLQNILHPDQSLSSLGREVDAGQLDVFSRRELHSLIAALFEPSEKRQSLLSAIDRRAASQ</sequence>
<dbReference type="PANTHER" id="PTHR12205">
    <property type="entry name" value="CENTROMERE/KINETOCHORE PROTEIN ZW10"/>
    <property type="match status" value="1"/>
</dbReference>
<dbReference type="PANTHER" id="PTHR12205:SF0">
    <property type="entry name" value="CENTROMERE_KINETOCHORE PROTEIN ZW10 HOMOLOG"/>
    <property type="match status" value="1"/>
</dbReference>
<evidence type="ECO:0000313" key="4">
    <source>
        <dbReference type="Proteomes" id="UP000039324"/>
    </source>
</evidence>
<name>A0A0G4J5E7_PLABS</name>
<dbReference type="EMBL" id="CDSF01000133">
    <property type="protein sequence ID" value="CEP02823.1"/>
    <property type="molecule type" value="Genomic_DNA"/>
</dbReference>
<dbReference type="STRING" id="37360.A0A0G4J5E7"/>
<feature type="domain" description="Centromere/kinetochore protein zw10 middle" evidence="1">
    <location>
        <begin position="255"/>
        <end position="380"/>
    </location>
</feature>
<evidence type="ECO:0000259" key="2">
    <source>
        <dbReference type="Pfam" id="PF20666"/>
    </source>
</evidence>
<dbReference type="Pfam" id="PF20665">
    <property type="entry name" value="Zw10_middle"/>
    <property type="match status" value="1"/>
</dbReference>
<reference evidence="3 4" key="1">
    <citation type="submission" date="2015-02" db="EMBL/GenBank/DDBJ databases">
        <authorList>
            <person name="Chooi Y.-H."/>
        </authorList>
    </citation>
    <scope>NUCLEOTIDE SEQUENCE [LARGE SCALE GENOMIC DNA]</scope>
    <source>
        <strain evidence="3">E3</strain>
    </source>
</reference>
<proteinExistence type="predicted"/>
<dbReference type="Proteomes" id="UP000039324">
    <property type="component" value="Unassembled WGS sequence"/>
</dbReference>
<dbReference type="GO" id="GO:0006888">
    <property type="term" value="P:endoplasmic reticulum to Golgi vesicle-mediated transport"/>
    <property type="evidence" value="ECO:0007669"/>
    <property type="project" value="TreeGrafter"/>
</dbReference>
<gene>
    <name evidence="3" type="ORF">PBRA_002790</name>
</gene>
<dbReference type="AlphaFoldDB" id="A0A0G4J5E7"/>
<feature type="domain" description="Centromere/kinetochore protein zw10 C-terminal" evidence="2">
    <location>
        <begin position="422"/>
        <end position="494"/>
    </location>
</feature>
<dbReference type="GO" id="GO:1990423">
    <property type="term" value="C:RZZ complex"/>
    <property type="evidence" value="ECO:0007669"/>
    <property type="project" value="TreeGrafter"/>
</dbReference>
<organism evidence="3 4">
    <name type="scientific">Plasmodiophora brassicae</name>
    <name type="common">Clubroot disease agent</name>
    <dbReference type="NCBI Taxonomy" id="37360"/>
    <lineage>
        <taxon>Eukaryota</taxon>
        <taxon>Sar</taxon>
        <taxon>Rhizaria</taxon>
        <taxon>Endomyxa</taxon>
        <taxon>Phytomyxea</taxon>
        <taxon>Plasmodiophorida</taxon>
        <taxon>Plasmodiophoridae</taxon>
        <taxon>Plasmodiophora</taxon>
    </lineage>
</organism>
<dbReference type="Pfam" id="PF20666">
    <property type="entry name" value="ZW10_C"/>
    <property type="match status" value="1"/>
</dbReference>
<keyword evidence="4" id="KW-1185">Reference proteome</keyword>
<accession>A0A0G4J5E7</accession>
<evidence type="ECO:0000313" key="3">
    <source>
        <dbReference type="EMBL" id="CEP02823.1"/>
    </source>
</evidence>
<dbReference type="OrthoDB" id="534815at2759"/>
<dbReference type="GO" id="GO:0005737">
    <property type="term" value="C:cytoplasm"/>
    <property type="evidence" value="ECO:0007669"/>
    <property type="project" value="GOC"/>
</dbReference>
<dbReference type="InterPro" id="IPR048344">
    <property type="entry name" value="Zw10_middle"/>
</dbReference>
<dbReference type="GO" id="GO:0007094">
    <property type="term" value="P:mitotic spindle assembly checkpoint signaling"/>
    <property type="evidence" value="ECO:0007669"/>
    <property type="project" value="TreeGrafter"/>
</dbReference>
<dbReference type="Gene3D" id="1.10.357.150">
    <property type="match status" value="1"/>
</dbReference>
<protein>
    <submittedName>
        <fullName evidence="3">Uncharacterized protein</fullName>
    </submittedName>
</protein>
<dbReference type="InterPro" id="IPR048343">
    <property type="entry name" value="ZW10_C"/>
</dbReference>
<evidence type="ECO:0000259" key="1">
    <source>
        <dbReference type="Pfam" id="PF20665"/>
    </source>
</evidence>